<dbReference type="AlphaFoldDB" id="A0A813DAH6"/>
<accession>A0A813DAH6</accession>
<sequence>MHGTYARRYKEWHAKCQSMNEEIEVQQMGLGDFDDKLDFLKRRPRPIELDRLPDLYEATYDAWINNGFRELVHSRKRSLRVVFDPWRRVCVFGELADDTNVARALLLGAALPDQSHIHKL</sequence>
<evidence type="ECO:0000313" key="2">
    <source>
        <dbReference type="Proteomes" id="UP000654075"/>
    </source>
</evidence>
<feature type="non-terminal residue" evidence="1">
    <location>
        <position position="1"/>
    </location>
</feature>
<organism evidence="1 2">
    <name type="scientific">Polarella glacialis</name>
    <name type="common">Dinoflagellate</name>
    <dbReference type="NCBI Taxonomy" id="89957"/>
    <lineage>
        <taxon>Eukaryota</taxon>
        <taxon>Sar</taxon>
        <taxon>Alveolata</taxon>
        <taxon>Dinophyceae</taxon>
        <taxon>Suessiales</taxon>
        <taxon>Suessiaceae</taxon>
        <taxon>Polarella</taxon>
    </lineage>
</organism>
<protein>
    <submittedName>
        <fullName evidence="1">Uncharacterized protein</fullName>
    </submittedName>
</protein>
<proteinExistence type="predicted"/>
<keyword evidence="2" id="KW-1185">Reference proteome</keyword>
<gene>
    <name evidence="1" type="ORF">PGLA1383_LOCUS3828</name>
</gene>
<reference evidence="1" key="1">
    <citation type="submission" date="2021-02" db="EMBL/GenBank/DDBJ databases">
        <authorList>
            <person name="Dougan E. K."/>
            <person name="Rhodes N."/>
            <person name="Thang M."/>
            <person name="Chan C."/>
        </authorList>
    </citation>
    <scope>NUCLEOTIDE SEQUENCE</scope>
</reference>
<evidence type="ECO:0000313" key="1">
    <source>
        <dbReference type="EMBL" id="CAE8584909.1"/>
    </source>
</evidence>
<comment type="caution">
    <text evidence="1">The sequence shown here is derived from an EMBL/GenBank/DDBJ whole genome shotgun (WGS) entry which is preliminary data.</text>
</comment>
<dbReference type="EMBL" id="CAJNNV010001380">
    <property type="protein sequence ID" value="CAE8584909.1"/>
    <property type="molecule type" value="Genomic_DNA"/>
</dbReference>
<name>A0A813DAH6_POLGL</name>
<dbReference type="Proteomes" id="UP000654075">
    <property type="component" value="Unassembled WGS sequence"/>
</dbReference>